<evidence type="ECO:0000313" key="5">
    <source>
        <dbReference type="Proteomes" id="UP001652623"/>
    </source>
</evidence>
<dbReference type="Proteomes" id="UP001652623">
    <property type="component" value="Chromosome 1"/>
</dbReference>
<accession>A0A6P4ASY9</accession>
<dbReference type="PROSITE" id="PS51391">
    <property type="entry name" value="CID"/>
    <property type="match status" value="1"/>
</dbReference>
<feature type="compositionally biased region" description="Low complexity" evidence="2">
    <location>
        <begin position="1248"/>
        <end position="1264"/>
    </location>
</feature>
<feature type="compositionally biased region" description="Acidic residues" evidence="2">
    <location>
        <begin position="1071"/>
        <end position="1082"/>
    </location>
</feature>
<name>A0A6P4ASY9_ZIZJJ</name>
<feature type="compositionally biased region" description="Basic and acidic residues" evidence="2">
    <location>
        <begin position="163"/>
        <end position="179"/>
    </location>
</feature>
<dbReference type="GO" id="GO:0009908">
    <property type="term" value="P:flower development"/>
    <property type="evidence" value="ECO:0007669"/>
    <property type="project" value="UniProtKB-KW"/>
</dbReference>
<proteinExistence type="predicted"/>
<dbReference type="SMART" id="SM00293">
    <property type="entry name" value="PWWP"/>
    <property type="match status" value="1"/>
</dbReference>
<dbReference type="Pfam" id="PF00855">
    <property type="entry name" value="PWWP"/>
    <property type="match status" value="1"/>
</dbReference>
<evidence type="ECO:0000256" key="2">
    <source>
        <dbReference type="SAM" id="MobiDB-lite"/>
    </source>
</evidence>
<dbReference type="GO" id="GO:0005634">
    <property type="term" value="C:nucleus"/>
    <property type="evidence" value="ECO:0007669"/>
    <property type="project" value="UniProtKB-SubCell"/>
</dbReference>
<feature type="compositionally biased region" description="Pro residues" evidence="2">
    <location>
        <begin position="1172"/>
        <end position="1231"/>
    </location>
</feature>
<feature type="region of interest" description="Disordered" evidence="2">
    <location>
        <begin position="111"/>
        <end position="201"/>
    </location>
</feature>
<feature type="domain" description="PWWP" evidence="3">
    <location>
        <begin position="20"/>
        <end position="77"/>
    </location>
</feature>
<feature type="compositionally biased region" description="Low complexity" evidence="2">
    <location>
        <begin position="1232"/>
        <end position="1241"/>
    </location>
</feature>
<dbReference type="Gene3D" id="2.30.30.140">
    <property type="match status" value="1"/>
</dbReference>
<dbReference type="PRINTS" id="PR01217">
    <property type="entry name" value="PRICHEXTENSN"/>
</dbReference>
<dbReference type="Gene3D" id="1.25.40.90">
    <property type="match status" value="1"/>
</dbReference>
<feature type="compositionally biased region" description="Basic and acidic residues" evidence="2">
    <location>
        <begin position="253"/>
        <end position="262"/>
    </location>
</feature>
<keyword evidence="5" id="KW-1185">Reference proteome</keyword>
<feature type="compositionally biased region" description="Basic and acidic residues" evidence="2">
    <location>
        <begin position="111"/>
        <end position="124"/>
    </location>
</feature>
<dbReference type="RefSeq" id="XP_015902107.3">
    <property type="nucleotide sequence ID" value="XM_016046621.4"/>
</dbReference>
<feature type="region of interest" description="Disordered" evidence="2">
    <location>
        <begin position="501"/>
        <end position="586"/>
    </location>
</feature>
<feature type="domain" description="CID" evidence="4">
    <location>
        <begin position="878"/>
        <end position="1019"/>
    </location>
</feature>
<feature type="compositionally biased region" description="Basic and acidic residues" evidence="2">
    <location>
        <begin position="729"/>
        <end position="746"/>
    </location>
</feature>
<feature type="compositionally biased region" description="Basic and acidic residues" evidence="2">
    <location>
        <begin position="537"/>
        <end position="557"/>
    </location>
</feature>
<evidence type="ECO:0000259" key="4">
    <source>
        <dbReference type="PROSITE" id="PS51391"/>
    </source>
</evidence>
<feature type="region of interest" description="Disordered" evidence="2">
    <location>
        <begin position="278"/>
        <end position="427"/>
    </location>
</feature>
<dbReference type="Pfam" id="PF04818">
    <property type="entry name" value="CID"/>
    <property type="match status" value="1"/>
</dbReference>
<feature type="compositionally biased region" description="Polar residues" evidence="2">
    <location>
        <begin position="703"/>
        <end position="713"/>
    </location>
</feature>
<dbReference type="SMART" id="SM00582">
    <property type="entry name" value="RPR"/>
    <property type="match status" value="1"/>
</dbReference>
<sequence>MAPGRRRGANKAKAKSQLSLGDLVLAKVKGFPFWPAKISRPEDWDKPPDPKKYFVQFFGTEEIAFVAPADIQAFTNEAKNKLSARCQAKTKYFAQAVKEICEAFDELQKKKPSDLRDDTDRSDLGCEAPSADGIEDNEEEVDLKDGAGTVGEAVNQETSDSGSKLERCSQRRGETESQDVKPAIASCKSGSLSPVLSSEKRSKTFDVAQVKKEITLTSGSDNSLQLQEEDSGNGQKTLSNGHKLKKLGTGSKRRTEGKVDVHKSGNTALTLLKDDKAGDCVDIPESGERLKDGMKGKNASSCSRREFSPDDLRSSEMSVGKKSKELLKAKKHFKVPGETSDPITASEEHAKEKLSGRTKRAQLGFGKPNLGANEISHPAKKSKIVDAGDGAPGRSLPKSIKGGSPTSSDVDHKAVSKLDSKRSSRVKAENNLTENVIVGPNVSGDEAVLPLSKRRHRALEAMSDSTTLASDNKMEKDPMVVKNDVSCSSNVKVLTTQSQKKRRAVCLYDDDDDDDEPKTPVHGGSAKNIKAPSYGSDDIKISDTNRDSSDKFKENIKDSTQYWDSHMKESSSHLLNGSLSPGKPKILEIQSQAEEKMLEIQPKTDEKRPESQPQANEKMAEKAVNVYQSPGKSDSEQLSSKEAKPILISPKKSPQLLSAAKPVLEHKSMKPSSKVSTSGSQKKFQAGSSKGSASASISNSSQNQVTIQRNRPASSGERSKPTPKSILRTNDHAVLREKSTEPADRVEAREDISSLLTETRTPESVMSMRHLIAVAQAKRKQAHSQNFSFGIANSIFATSTDVQGASPSPTAVQHFLSGASNVMLADIQGTYNSTSFGSSSNHGHQSVSQGQLDIEELEERRVSSGHMAAGGSLSGGTEAAVARDAFEGMIETLSRTKESIGRATRLAIDCAKYGIANEVVELLIRKLESEPSFHRKVDLFFLVDSITQCSHNQKGIAGASYIPTVQAALPRLLGAAAPAGTGARENRRQCLKVLRLWLERKILPESLLRRYMDDIGVSNDDTTAGFSLRRPSRSERAVDDPIREMEGMLVDEYGSNATFQLPGFLSSHAFDDEEEEEEEEDFPSSSCKENGHPSQMEPTHALGESETCAATPNDRRHCILEDVDGELEMEDVSGHPKEEKTLFIGSSSEMDLQQQESDKGMESAASISTDLPPLPESSPPLPLDSPPPLPPLPPSPPPPPPPPPLSPSSPPPPPPPLPLEPPPPPLPPSCAPPLLVSQSSVPAPPSLLPQQLPSQPPLHSSPQLAYQPPVPHEYSSTTSGIQRAGSTTHGGPVDSAAKSEMFQQQPPCFVPAGVCVPREPSTFNSSRQLEHGHNDIYLNQQVSQPNQQFPQGNTPYVQRPLHPVPPQNPSSHFSYPKPTIQQHPQHPYHHPFSVPPLPDGRRPFVSDEQWRMPPNEFKNDNQRGVWVNGGRMHSGPTLAQEVYYRPPFERPPASNVGFQQSAPNTVPAGAPLSGNGVSQILPSRPDISALNCWRPA</sequence>
<evidence type="ECO:0000256" key="1">
    <source>
        <dbReference type="ARBA" id="ARBA00022664"/>
    </source>
</evidence>
<gene>
    <name evidence="6" type="primary">LOC107435082</name>
</gene>
<feature type="compositionally biased region" description="Polar residues" evidence="2">
    <location>
        <begin position="218"/>
        <end position="240"/>
    </location>
</feature>
<feature type="compositionally biased region" description="Acidic residues" evidence="2">
    <location>
        <begin position="133"/>
        <end position="142"/>
    </location>
</feature>
<feature type="compositionally biased region" description="Basic and acidic residues" evidence="2">
    <location>
        <begin position="286"/>
        <end position="295"/>
    </location>
</feature>
<evidence type="ECO:0000313" key="6">
    <source>
        <dbReference type="RefSeq" id="XP_015902107.3"/>
    </source>
</evidence>
<feature type="compositionally biased region" description="Polar residues" evidence="2">
    <location>
        <begin position="1144"/>
        <end position="1155"/>
    </location>
</feature>
<organism evidence="5 6">
    <name type="scientific">Ziziphus jujuba</name>
    <name type="common">Chinese jujube</name>
    <name type="synonym">Ziziphus sativa</name>
    <dbReference type="NCBI Taxonomy" id="326968"/>
    <lineage>
        <taxon>Eukaryota</taxon>
        <taxon>Viridiplantae</taxon>
        <taxon>Streptophyta</taxon>
        <taxon>Embryophyta</taxon>
        <taxon>Tracheophyta</taxon>
        <taxon>Spermatophyta</taxon>
        <taxon>Magnoliopsida</taxon>
        <taxon>eudicotyledons</taxon>
        <taxon>Gunneridae</taxon>
        <taxon>Pentapetalae</taxon>
        <taxon>rosids</taxon>
        <taxon>fabids</taxon>
        <taxon>Rosales</taxon>
        <taxon>Rhamnaceae</taxon>
        <taxon>Paliureae</taxon>
        <taxon>Ziziphus</taxon>
    </lineage>
</organism>
<reference evidence="6" key="2">
    <citation type="submission" date="2025-08" db="UniProtKB">
        <authorList>
            <consortium name="RefSeq"/>
        </authorList>
    </citation>
    <scope>IDENTIFICATION</scope>
    <source>
        <tissue evidence="6">Seedling</tissue>
    </source>
</reference>
<feature type="compositionally biased region" description="Basic and acidic residues" evidence="2">
    <location>
        <begin position="303"/>
        <end position="314"/>
    </location>
</feature>
<feature type="compositionally biased region" description="Basic and acidic residues" evidence="2">
    <location>
        <begin position="1132"/>
        <end position="1141"/>
    </location>
</feature>
<dbReference type="PANTHER" id="PTHR12550:SF70">
    <property type="entry name" value="JIL-1 ANCHORING AND STABILIZING PROTEIN, ISOFORM A"/>
    <property type="match status" value="1"/>
</dbReference>
<dbReference type="InterPro" id="IPR008942">
    <property type="entry name" value="ENTH_VHS"/>
</dbReference>
<dbReference type="GeneID" id="107435082"/>
<reference evidence="5" key="1">
    <citation type="submission" date="2025-05" db="UniProtKB">
        <authorList>
            <consortium name="RefSeq"/>
        </authorList>
    </citation>
    <scope>NUCLEOTIDE SEQUENCE [LARGE SCALE GENOMIC DNA]</scope>
</reference>
<protein>
    <submittedName>
        <fullName evidence="6">ENHANCER OF AG-4 protein 2 isoform X2</fullName>
    </submittedName>
</protein>
<dbReference type="InterPro" id="IPR000313">
    <property type="entry name" value="PWWP_dom"/>
</dbReference>
<dbReference type="PANTHER" id="PTHR12550">
    <property type="entry name" value="HEPATOMA-DERIVED GROWTH FACTOR-RELATED"/>
    <property type="match status" value="1"/>
</dbReference>
<feature type="compositionally biased region" description="Low complexity" evidence="2">
    <location>
        <begin position="678"/>
        <end position="702"/>
    </location>
</feature>
<feature type="region of interest" description="Disordered" evidence="2">
    <location>
        <begin position="598"/>
        <end position="746"/>
    </location>
</feature>
<keyword evidence="1" id="KW-0507">mRNA processing</keyword>
<dbReference type="PROSITE" id="PS50812">
    <property type="entry name" value="PWWP"/>
    <property type="match status" value="1"/>
</dbReference>
<feature type="region of interest" description="Disordered" evidence="2">
    <location>
        <begin position="218"/>
        <end position="262"/>
    </location>
</feature>
<feature type="compositionally biased region" description="Polar residues" evidence="2">
    <location>
        <begin position="1083"/>
        <end position="1097"/>
    </location>
</feature>
<feature type="compositionally biased region" description="Basic and acidic residues" evidence="2">
    <location>
        <begin position="346"/>
        <end position="355"/>
    </location>
</feature>
<dbReference type="GO" id="GO:0006397">
    <property type="term" value="P:mRNA processing"/>
    <property type="evidence" value="ECO:0007669"/>
    <property type="project" value="UniProtKB-KW"/>
</dbReference>
<evidence type="ECO:0000259" key="3">
    <source>
        <dbReference type="PROSITE" id="PS50812"/>
    </source>
</evidence>
<feature type="compositionally biased region" description="Basic and acidic residues" evidence="2">
    <location>
        <begin position="598"/>
        <end position="610"/>
    </location>
</feature>
<feature type="compositionally biased region" description="Basic and acidic residues" evidence="2">
    <location>
        <begin position="633"/>
        <end position="644"/>
    </location>
</feature>
<feature type="region of interest" description="Disordered" evidence="2">
    <location>
        <begin position="1127"/>
        <end position="1296"/>
    </location>
</feature>
<dbReference type="SUPFAM" id="SSF63748">
    <property type="entry name" value="Tudor/PWWP/MBT"/>
    <property type="match status" value="1"/>
</dbReference>
<feature type="compositionally biased region" description="Basic and acidic residues" evidence="2">
    <location>
        <begin position="409"/>
        <end position="427"/>
    </location>
</feature>
<feature type="compositionally biased region" description="Polar residues" evidence="2">
    <location>
        <begin position="1274"/>
        <end position="1289"/>
    </location>
</feature>
<feature type="region of interest" description="Disordered" evidence="2">
    <location>
        <begin position="1070"/>
        <end position="1109"/>
    </location>
</feature>
<dbReference type="InterPro" id="IPR006569">
    <property type="entry name" value="CID_dom"/>
</dbReference>